<proteinExistence type="predicted"/>
<accession>A0ABV3TZU6</accession>
<name>A0ABV3TZU6_9GAMM</name>
<dbReference type="InterPro" id="IPR019639">
    <property type="entry name" value="DUF2505"/>
</dbReference>
<evidence type="ECO:0000313" key="1">
    <source>
        <dbReference type="EMBL" id="MEX1666264.1"/>
    </source>
</evidence>
<dbReference type="RefSeq" id="WP_368376347.1">
    <property type="nucleotide sequence ID" value="NZ_JBFRYB010000001.1"/>
</dbReference>
<dbReference type="Pfam" id="PF10698">
    <property type="entry name" value="DUF2505"/>
    <property type="match status" value="1"/>
</dbReference>
<dbReference type="EMBL" id="JBFRYB010000001">
    <property type="protein sequence ID" value="MEX1666264.1"/>
    <property type="molecule type" value="Genomic_DNA"/>
</dbReference>
<dbReference type="Proteomes" id="UP001557484">
    <property type="component" value="Unassembled WGS sequence"/>
</dbReference>
<comment type="caution">
    <text evidence="1">The sequence shown here is derived from an EMBL/GenBank/DDBJ whole genome shotgun (WGS) entry which is preliminary data.</text>
</comment>
<gene>
    <name evidence="1" type="ORF">AB4875_12270</name>
</gene>
<keyword evidence="2" id="KW-1185">Reference proteome</keyword>
<sequence>MTVTCKFTNSVDEVWTVLCDPDFRVERSIALGELTAECDVEEDGKTVKVHMVREVVRELPSVLAKIFNAKQVLEFVESWQPVKNGWQGTLAIDVKGQPVQITANVSLLETADGCEYSVSHRCKAKIPLIGGKVEKFILSQTDSGAVDELDYLKTKFA</sequence>
<reference evidence="1 2" key="1">
    <citation type="journal article" date="2011" name="Int. J. Syst. Evol. Microbiol.">
        <title>Zhongshania antarctica gen. nov., sp. nov. and Zhongshania guokunii sp. nov., gammaproteobacteria respectively isolated from coastal attached (fast) ice and surface seawater of the Antarctic.</title>
        <authorList>
            <person name="Li H.J."/>
            <person name="Zhang X.Y."/>
            <person name="Chen C.X."/>
            <person name="Zhang Y.J."/>
            <person name="Gao Z.M."/>
            <person name="Yu Y."/>
            <person name="Chen X.L."/>
            <person name="Chen B."/>
            <person name="Zhang Y.Z."/>
        </authorList>
    </citation>
    <scope>NUCLEOTIDE SEQUENCE [LARGE SCALE GENOMIC DNA]</scope>
    <source>
        <strain evidence="1 2">R06B22</strain>
    </source>
</reference>
<evidence type="ECO:0000313" key="2">
    <source>
        <dbReference type="Proteomes" id="UP001557484"/>
    </source>
</evidence>
<organism evidence="1 2">
    <name type="scientific">Zhongshania arctica</name>
    <dbReference type="NCBI Taxonomy" id="3238302"/>
    <lineage>
        <taxon>Bacteria</taxon>
        <taxon>Pseudomonadati</taxon>
        <taxon>Pseudomonadota</taxon>
        <taxon>Gammaproteobacteria</taxon>
        <taxon>Cellvibrionales</taxon>
        <taxon>Spongiibacteraceae</taxon>
        <taxon>Zhongshania</taxon>
    </lineage>
</organism>
<protein>
    <submittedName>
        <fullName evidence="1">DUF2505 domain-containing protein</fullName>
    </submittedName>
</protein>